<proteinExistence type="predicted"/>
<sequence length="816" mass="93616">MMASTKIIKASRFLASLADKQAPCAFCQRMVDEETTYGKLYRIGDIHCHYFCVLLSCCLIQRGKDEDGLFGFLYPDILAEIERSKKHKCSYCSRDGATLGCSVSQCRKQFHLPCGREKQAVSLFYGNYKSFCKDHAPKQKIADAVMAKARVRMSIHNKLKREKRQNSKKIYKKISSDTECQETVESVCVICYESVDGFPTNQTFWPPCCGRDAWFHRSCLERMALSAGVHYLKCPLCNDKDHFYKAVLDQGYYIPDRDAAWELEQNAFSDIYERTVVCSVEDCKCPMGREYDADSGAWDISLCVLCGGAGAHAQCGRAPRVCAACAPARPSPRALHALARVPLPSQSGDNTQRRRFGPVMPSRMSLRRTKARSTLYNSSTSNSMRGDGDKSVTEVSRQELNLKSPRGRISEQSPLKSVENKLSSPLKLLNRDLYDKLNEKSLVLDQNVLEEVRHKFKRPKPLVVKKKIINEILERFINNISKESTKTKELIREWNSPKKLHDEERTLEENMPDISKTEVTEPDITSAETKDESSREVEVNENSLAEDDDSNSTFQLPSEFIADYNSDQSLSIIDTPKKLKKINIENDSIEISENDQIINIDLIKTENDGCLKNVSIPEKTEKYAFKFSTFDKEVLEKNNLDIDIETFKNQYLSEVDRQFKDSKQKHKGNDFKNELCETDESNLKKPPKRKRSTNSVASKRRKTTKMIENRKSDGEVDKKKRKSKTHLSIRNKNINLKIRFKDEKLKLKISKRKKKNKKSNKDSPKVLRQYVLNCLDNVISRPDIDVVPLKKYQIKTEKVSDNLKQTSLDRFFKIKL</sequence>
<evidence type="ECO:0000256" key="4">
    <source>
        <dbReference type="ARBA" id="ARBA00022723"/>
    </source>
</evidence>
<organism evidence="13 14">
    <name type="scientific">Vanessa tameamea</name>
    <name type="common">Kamehameha butterfly</name>
    <dbReference type="NCBI Taxonomy" id="334116"/>
    <lineage>
        <taxon>Eukaryota</taxon>
        <taxon>Metazoa</taxon>
        <taxon>Ecdysozoa</taxon>
        <taxon>Arthropoda</taxon>
        <taxon>Hexapoda</taxon>
        <taxon>Insecta</taxon>
        <taxon>Pterygota</taxon>
        <taxon>Neoptera</taxon>
        <taxon>Endopterygota</taxon>
        <taxon>Lepidoptera</taxon>
        <taxon>Glossata</taxon>
        <taxon>Ditrysia</taxon>
        <taxon>Papilionoidea</taxon>
        <taxon>Nymphalidae</taxon>
        <taxon>Nymphalinae</taxon>
        <taxon>Vanessa</taxon>
    </lineage>
</organism>
<evidence type="ECO:0000313" key="14">
    <source>
        <dbReference type="RefSeq" id="XP_026483164.2"/>
    </source>
</evidence>
<dbReference type="InterPro" id="IPR001841">
    <property type="entry name" value="Znf_RING"/>
</dbReference>
<feature type="compositionally biased region" description="Basic and acidic residues" evidence="10">
    <location>
        <begin position="662"/>
        <end position="675"/>
    </location>
</feature>
<dbReference type="GO" id="GO:0005634">
    <property type="term" value="C:nucleus"/>
    <property type="evidence" value="ECO:0007669"/>
    <property type="project" value="TreeGrafter"/>
</dbReference>
<evidence type="ECO:0000256" key="1">
    <source>
        <dbReference type="ARBA" id="ARBA00004123"/>
    </source>
</evidence>
<dbReference type="InterPro" id="IPR011011">
    <property type="entry name" value="Znf_FYVE_PHD"/>
</dbReference>
<feature type="compositionally biased region" description="Polar residues" evidence="10">
    <location>
        <begin position="372"/>
        <end position="384"/>
    </location>
</feature>
<dbReference type="RefSeq" id="XP_026483164.2">
    <property type="nucleotide sequence ID" value="XM_026627379.2"/>
</dbReference>
<dbReference type="InterPro" id="IPR001965">
    <property type="entry name" value="Znf_PHD"/>
</dbReference>
<dbReference type="InterPro" id="IPR059102">
    <property type="entry name" value="PHD_PHF7/G2E3-like"/>
</dbReference>
<accession>A0A8B8HED0</accession>
<dbReference type="PROSITE" id="PS50089">
    <property type="entry name" value="ZF_RING_2"/>
    <property type="match status" value="1"/>
</dbReference>
<evidence type="ECO:0000256" key="8">
    <source>
        <dbReference type="ARBA" id="ARBA00023242"/>
    </source>
</evidence>
<evidence type="ECO:0000256" key="2">
    <source>
        <dbReference type="ARBA" id="ARBA00004906"/>
    </source>
</evidence>
<dbReference type="Pfam" id="PF13771">
    <property type="entry name" value="zf-HC5HC2H"/>
    <property type="match status" value="1"/>
</dbReference>
<comment type="subcellular location">
    <subcellularLocation>
        <location evidence="1">Nucleus</location>
    </subcellularLocation>
</comment>
<dbReference type="OMA" id="DAWFHRN"/>
<gene>
    <name evidence="14" type="primary">LOC113391417</name>
</gene>
<feature type="compositionally biased region" description="Basic residues" evidence="10">
    <location>
        <begin position="685"/>
        <end position="704"/>
    </location>
</feature>
<feature type="domain" description="PHD-type" evidence="12">
    <location>
        <begin position="21"/>
        <end position="136"/>
    </location>
</feature>
<keyword evidence="7" id="KW-0862">Zinc</keyword>
<evidence type="ECO:0000313" key="13">
    <source>
        <dbReference type="Proteomes" id="UP001652626"/>
    </source>
</evidence>
<evidence type="ECO:0000256" key="6">
    <source>
        <dbReference type="ARBA" id="ARBA00022786"/>
    </source>
</evidence>
<dbReference type="OrthoDB" id="512616at2759"/>
<keyword evidence="13" id="KW-1185">Reference proteome</keyword>
<dbReference type="SUPFAM" id="SSF57850">
    <property type="entry name" value="RING/U-box"/>
    <property type="match status" value="1"/>
</dbReference>
<keyword evidence="4" id="KW-0479">Metal-binding</keyword>
<feature type="domain" description="RING-type" evidence="11">
    <location>
        <begin position="188"/>
        <end position="238"/>
    </location>
</feature>
<dbReference type="InterPro" id="IPR051188">
    <property type="entry name" value="PHD-type_Zinc_Finger"/>
</dbReference>
<name>A0A8B8HED0_VANTA</name>
<feature type="region of interest" description="Disordered" evidence="10">
    <location>
        <begin position="662"/>
        <end position="727"/>
    </location>
</feature>
<protein>
    <submittedName>
        <fullName evidence="14">Uncharacterized protein LOC113391417</fullName>
    </submittedName>
</protein>
<dbReference type="Gene3D" id="3.30.40.10">
    <property type="entry name" value="Zinc/RING finger domain, C3HC4 (zinc finger)"/>
    <property type="match status" value="2"/>
</dbReference>
<comment type="pathway">
    <text evidence="2">Protein modification; protein ubiquitination.</text>
</comment>
<dbReference type="SMART" id="SM00249">
    <property type="entry name" value="PHD"/>
    <property type="match status" value="1"/>
</dbReference>
<feature type="compositionally biased region" description="Basic and acidic residues" evidence="10">
    <location>
        <begin position="705"/>
        <end position="718"/>
    </location>
</feature>
<evidence type="ECO:0000256" key="3">
    <source>
        <dbReference type="ARBA" id="ARBA00022679"/>
    </source>
</evidence>
<dbReference type="PROSITE" id="PS51805">
    <property type="entry name" value="EPHD"/>
    <property type="match status" value="1"/>
</dbReference>
<evidence type="ECO:0000256" key="10">
    <source>
        <dbReference type="SAM" id="MobiDB-lite"/>
    </source>
</evidence>
<feature type="region of interest" description="Disordered" evidence="10">
    <location>
        <begin position="367"/>
        <end position="398"/>
    </location>
</feature>
<dbReference type="GeneID" id="113391417"/>
<dbReference type="Proteomes" id="UP001652626">
    <property type="component" value="Chromosome 31"/>
</dbReference>
<dbReference type="InterPro" id="IPR013083">
    <property type="entry name" value="Znf_RING/FYVE/PHD"/>
</dbReference>
<dbReference type="Pfam" id="PF26054">
    <property type="entry name" value="PHD_G2E3"/>
    <property type="match status" value="1"/>
</dbReference>
<dbReference type="SUPFAM" id="SSF57903">
    <property type="entry name" value="FYVE/PHD zinc finger"/>
    <property type="match status" value="1"/>
</dbReference>
<feature type="compositionally biased region" description="Basic and acidic residues" evidence="10">
    <location>
        <begin position="528"/>
        <end position="538"/>
    </location>
</feature>
<dbReference type="PANTHER" id="PTHR12420">
    <property type="entry name" value="PHD FINGER PROTEIN"/>
    <property type="match status" value="1"/>
</dbReference>
<evidence type="ECO:0000259" key="12">
    <source>
        <dbReference type="PROSITE" id="PS51805"/>
    </source>
</evidence>
<dbReference type="CDD" id="cd15669">
    <property type="entry name" value="ePHD_PHF7_G2E3_like"/>
    <property type="match status" value="1"/>
</dbReference>
<evidence type="ECO:0000259" key="11">
    <source>
        <dbReference type="PROSITE" id="PS50089"/>
    </source>
</evidence>
<dbReference type="PANTHER" id="PTHR12420:SF42">
    <property type="entry name" value="G2_M PHASE-SPECIFIC E3 UBIQUITIN-PROTEIN LIGASE"/>
    <property type="match status" value="1"/>
</dbReference>
<keyword evidence="5 9" id="KW-0863">Zinc-finger</keyword>
<keyword evidence="8" id="KW-0539">Nucleus</keyword>
<keyword evidence="3" id="KW-0808">Transferase</keyword>
<feature type="region of interest" description="Disordered" evidence="10">
    <location>
        <begin position="501"/>
        <end position="552"/>
    </location>
</feature>
<dbReference type="InterPro" id="IPR034732">
    <property type="entry name" value="EPHD"/>
</dbReference>
<dbReference type="InterPro" id="IPR042013">
    <property type="entry name" value="PHF7/G2E3_ePHD"/>
</dbReference>
<dbReference type="GO" id="GO:0008270">
    <property type="term" value="F:zinc ion binding"/>
    <property type="evidence" value="ECO:0007669"/>
    <property type="project" value="UniProtKB-KW"/>
</dbReference>
<evidence type="ECO:0000256" key="5">
    <source>
        <dbReference type="ARBA" id="ARBA00022771"/>
    </source>
</evidence>
<dbReference type="CDD" id="cd16448">
    <property type="entry name" value="RING-H2"/>
    <property type="match status" value="1"/>
</dbReference>
<keyword evidence="6" id="KW-0833">Ubl conjugation pathway</keyword>
<evidence type="ECO:0000256" key="7">
    <source>
        <dbReference type="ARBA" id="ARBA00022833"/>
    </source>
</evidence>
<reference evidence="14" key="1">
    <citation type="submission" date="2025-08" db="UniProtKB">
        <authorList>
            <consortium name="RefSeq"/>
        </authorList>
    </citation>
    <scope>IDENTIFICATION</scope>
    <source>
        <tissue evidence="14">Whole body</tissue>
    </source>
</reference>
<evidence type="ECO:0000256" key="9">
    <source>
        <dbReference type="PROSITE-ProRule" id="PRU00175"/>
    </source>
</evidence>
<dbReference type="AlphaFoldDB" id="A0A8B8HED0"/>